<evidence type="ECO:0000256" key="3">
    <source>
        <dbReference type="ARBA" id="ARBA00022578"/>
    </source>
</evidence>
<comment type="function">
    <text evidence="1">Involved in the transposition of the insertion sequence IS5.</text>
</comment>
<dbReference type="GO" id="GO:0003677">
    <property type="term" value="F:DNA binding"/>
    <property type="evidence" value="ECO:0007669"/>
    <property type="project" value="UniProtKB-KW"/>
</dbReference>
<evidence type="ECO:0000256" key="1">
    <source>
        <dbReference type="ARBA" id="ARBA00003544"/>
    </source>
</evidence>
<gene>
    <name evidence="8" type="ORF">FGL98_06550</name>
</gene>
<comment type="caution">
    <text evidence="8">The sequence shown here is derived from an EMBL/GenBank/DDBJ whole genome shotgun (WGS) entry which is preliminary data.</text>
</comment>
<dbReference type="Proteomes" id="UP000320244">
    <property type="component" value="Unassembled WGS sequence"/>
</dbReference>
<keyword evidence="9" id="KW-1185">Reference proteome</keyword>
<evidence type="ECO:0000256" key="4">
    <source>
        <dbReference type="ARBA" id="ARBA00023125"/>
    </source>
</evidence>
<dbReference type="InterPro" id="IPR047959">
    <property type="entry name" value="Transpos_IS5"/>
</dbReference>
<evidence type="ECO:0000259" key="7">
    <source>
        <dbReference type="Pfam" id="PF05598"/>
    </source>
</evidence>
<dbReference type="PANTHER" id="PTHR35604:SF2">
    <property type="entry name" value="TRANSPOSASE INSH FOR INSERTION SEQUENCE ELEMENT IS5A-RELATED"/>
    <property type="match status" value="1"/>
</dbReference>
<evidence type="ECO:0000313" key="9">
    <source>
        <dbReference type="Proteomes" id="UP000320244"/>
    </source>
</evidence>
<feature type="domain" description="Transposase InsH N-terminal" evidence="7">
    <location>
        <begin position="22"/>
        <end position="116"/>
    </location>
</feature>
<dbReference type="InterPro" id="IPR002559">
    <property type="entry name" value="Transposase_11"/>
</dbReference>
<dbReference type="NCBIfam" id="NF033581">
    <property type="entry name" value="transpos_IS5_4"/>
    <property type="match status" value="1"/>
</dbReference>
<proteinExistence type="inferred from homology"/>
<dbReference type="EMBL" id="VCQV01000006">
    <property type="protein sequence ID" value="TWP37402.1"/>
    <property type="molecule type" value="Genomic_DNA"/>
</dbReference>
<sequence>MPGSDAQQPSFADVEYGNRRRRTRRDEFLGMMVKVIPWDEWTGLVVPFYPTTGRRGRQPVPVETMLRMYLLQVWFSLSDEGTEDAIYDSSAFCTFMGLDFTRAQVPDATTILHFRHLIEEQDLGAAFLEAQTRFFESHGWIMRGGSVIDATIINAPSSTKNAAGARDPEMHQTAKGNQWFFGLKAHTGADAGTGYVHTVRVTAANASDITQAANLVRGDDEVGYADSGYQGVQKRPEITGDERLARIEWRVAARKSRLKAMPAFDQQLESRKASVRAKVEHPYLIVKRDFGFTKTRYRGLAKNHNLLKRARAVRL</sequence>
<reference evidence="8 9" key="1">
    <citation type="submission" date="2019-05" db="EMBL/GenBank/DDBJ databases">
        <authorList>
            <person name="Lee S.D."/>
        </authorList>
    </citation>
    <scope>NUCLEOTIDE SEQUENCE [LARGE SCALE GENOMIC DNA]</scope>
    <source>
        <strain evidence="8 9">C5-26</strain>
    </source>
</reference>
<reference evidence="8 9" key="2">
    <citation type="submission" date="2019-08" db="EMBL/GenBank/DDBJ databases">
        <title>Jejuicoccus antrihumi gen. nov., sp. nov., a new member of the family Dermacoccaceae isolated from a cave.</title>
        <authorList>
            <person name="Schumann P."/>
            <person name="Kim I.S."/>
        </authorList>
    </citation>
    <scope>NUCLEOTIDE SEQUENCE [LARGE SCALE GENOMIC DNA]</scope>
    <source>
        <strain evidence="8 9">C5-26</strain>
    </source>
</reference>
<organism evidence="8 9">
    <name type="scientific">Leekyejoonella antrihumi</name>
    <dbReference type="NCBI Taxonomy" id="1660198"/>
    <lineage>
        <taxon>Bacteria</taxon>
        <taxon>Bacillati</taxon>
        <taxon>Actinomycetota</taxon>
        <taxon>Actinomycetes</taxon>
        <taxon>Micrococcales</taxon>
        <taxon>Dermacoccaceae</taxon>
        <taxon>Leekyejoonella</taxon>
    </lineage>
</organism>
<dbReference type="InterPro" id="IPR008490">
    <property type="entry name" value="Transposase_InsH_N"/>
</dbReference>
<dbReference type="GO" id="GO:0006313">
    <property type="term" value="P:DNA transposition"/>
    <property type="evidence" value="ECO:0007669"/>
    <property type="project" value="InterPro"/>
</dbReference>
<feature type="domain" description="Transposase IS4-like" evidence="6">
    <location>
        <begin position="145"/>
        <end position="307"/>
    </location>
</feature>
<protein>
    <submittedName>
        <fullName evidence="8">IS5 family transposase</fullName>
    </submittedName>
</protein>
<dbReference type="PANTHER" id="PTHR35604">
    <property type="entry name" value="TRANSPOSASE INSH FOR INSERTION SEQUENCE ELEMENT IS5A-RELATED"/>
    <property type="match status" value="1"/>
</dbReference>
<comment type="similarity">
    <text evidence="2">Belongs to the transposase 11 family.</text>
</comment>
<keyword evidence="3" id="KW-0815">Transposition</keyword>
<keyword evidence="5" id="KW-0233">DNA recombination</keyword>
<evidence type="ECO:0000256" key="2">
    <source>
        <dbReference type="ARBA" id="ARBA00010075"/>
    </source>
</evidence>
<dbReference type="RefSeq" id="WP_146315923.1">
    <property type="nucleotide sequence ID" value="NZ_VCQV01000006.1"/>
</dbReference>
<dbReference type="GO" id="GO:0004803">
    <property type="term" value="F:transposase activity"/>
    <property type="evidence" value="ECO:0007669"/>
    <property type="project" value="InterPro"/>
</dbReference>
<evidence type="ECO:0000259" key="6">
    <source>
        <dbReference type="Pfam" id="PF01609"/>
    </source>
</evidence>
<dbReference type="AlphaFoldDB" id="A0A563E5A6"/>
<dbReference type="Pfam" id="PF05598">
    <property type="entry name" value="DUF772"/>
    <property type="match status" value="1"/>
</dbReference>
<evidence type="ECO:0000256" key="5">
    <source>
        <dbReference type="ARBA" id="ARBA00023172"/>
    </source>
</evidence>
<name>A0A563E5A6_9MICO</name>
<keyword evidence="4" id="KW-0238">DNA-binding</keyword>
<evidence type="ECO:0000313" key="8">
    <source>
        <dbReference type="EMBL" id="TWP37402.1"/>
    </source>
</evidence>
<dbReference type="OrthoDB" id="9774608at2"/>
<accession>A0A563E5A6</accession>
<dbReference type="Pfam" id="PF01609">
    <property type="entry name" value="DDE_Tnp_1"/>
    <property type="match status" value="1"/>
</dbReference>